<evidence type="ECO:0000256" key="6">
    <source>
        <dbReference type="RuleBase" id="RU003707"/>
    </source>
</evidence>
<dbReference type="Pfam" id="PF00378">
    <property type="entry name" value="ECH_1"/>
    <property type="match status" value="1"/>
</dbReference>
<dbReference type="PANTHER" id="PTHR43149:SF1">
    <property type="entry name" value="DELTA(3,5)-DELTA(2,4)-DIENOYL-COA ISOMERASE, MITOCHONDRIAL"/>
    <property type="match status" value="1"/>
</dbReference>
<dbReference type="Gene3D" id="1.10.12.10">
    <property type="entry name" value="Lyase 2-enoyl-coa Hydratase, Chain A, domain 2"/>
    <property type="match status" value="1"/>
</dbReference>
<dbReference type="InterPro" id="IPR014748">
    <property type="entry name" value="Enoyl-CoA_hydra_C"/>
</dbReference>
<dbReference type="InterPro" id="IPR001753">
    <property type="entry name" value="Enoyl-CoA_hydra/iso"/>
</dbReference>
<keyword evidence="5" id="KW-0413">Isomerase</keyword>
<dbReference type="SUPFAM" id="SSF52096">
    <property type="entry name" value="ClpP/crotonase"/>
    <property type="match status" value="1"/>
</dbReference>
<dbReference type="NCBIfam" id="NF006013">
    <property type="entry name" value="PRK08150.1"/>
    <property type="match status" value="1"/>
</dbReference>
<dbReference type="RefSeq" id="WP_172310804.1">
    <property type="nucleotide sequence ID" value="NZ_WOEY01000056.1"/>
</dbReference>
<reference evidence="7 8" key="1">
    <citation type="submission" date="2019-11" db="EMBL/GenBank/DDBJ databases">
        <title>Metabolism of dissolved organic matter in forest soils.</title>
        <authorList>
            <person name="Cyle K.T."/>
            <person name="Wilhelm R.C."/>
            <person name="Martinez C.E."/>
        </authorList>
    </citation>
    <scope>NUCLEOTIDE SEQUENCE [LARGE SCALE GENOMIC DNA]</scope>
    <source>
        <strain evidence="7 8">1N</strain>
    </source>
</reference>
<dbReference type="InterPro" id="IPR045002">
    <property type="entry name" value="Ech1-like"/>
</dbReference>
<comment type="similarity">
    <text evidence="2 6">Belongs to the enoyl-CoA hydratase/isomerase family.</text>
</comment>
<evidence type="ECO:0000256" key="1">
    <source>
        <dbReference type="ARBA" id="ARBA00005005"/>
    </source>
</evidence>
<comment type="caution">
    <text evidence="7">The sequence shown here is derived from an EMBL/GenBank/DDBJ whole genome shotgun (WGS) entry which is preliminary data.</text>
</comment>
<evidence type="ECO:0000256" key="3">
    <source>
        <dbReference type="ARBA" id="ARBA00022832"/>
    </source>
</evidence>
<dbReference type="PANTHER" id="PTHR43149">
    <property type="entry name" value="ENOYL-COA HYDRATASE"/>
    <property type="match status" value="1"/>
</dbReference>
<dbReference type="PROSITE" id="PS00166">
    <property type="entry name" value="ENOYL_COA_HYDRATASE"/>
    <property type="match status" value="1"/>
</dbReference>
<protein>
    <submittedName>
        <fullName evidence="7">Crotonase/enoyl-CoA hydratase family protein</fullName>
    </submittedName>
</protein>
<keyword evidence="4" id="KW-0443">Lipid metabolism</keyword>
<accession>A0ABX2BR51</accession>
<comment type="pathway">
    <text evidence="1">Lipid metabolism; fatty acid beta-oxidation.</text>
</comment>
<dbReference type="Gene3D" id="3.90.226.10">
    <property type="entry name" value="2-enoyl-CoA Hydratase, Chain A, domain 1"/>
    <property type="match status" value="1"/>
</dbReference>
<dbReference type="InterPro" id="IPR029045">
    <property type="entry name" value="ClpP/crotonase-like_dom_sf"/>
</dbReference>
<dbReference type="CDD" id="cd06558">
    <property type="entry name" value="crotonase-like"/>
    <property type="match status" value="1"/>
</dbReference>
<name>A0ABX2BR51_9BURK</name>
<evidence type="ECO:0000256" key="2">
    <source>
        <dbReference type="ARBA" id="ARBA00005254"/>
    </source>
</evidence>
<dbReference type="EMBL" id="WOEY01000056">
    <property type="protein sequence ID" value="NPT42308.1"/>
    <property type="molecule type" value="Genomic_DNA"/>
</dbReference>
<organism evidence="7 8">
    <name type="scientific">Paraburkholderia solitsugae</name>
    <dbReference type="NCBI Taxonomy" id="2675748"/>
    <lineage>
        <taxon>Bacteria</taxon>
        <taxon>Pseudomonadati</taxon>
        <taxon>Pseudomonadota</taxon>
        <taxon>Betaproteobacteria</taxon>
        <taxon>Burkholderiales</taxon>
        <taxon>Burkholderiaceae</taxon>
        <taxon>Paraburkholderia</taxon>
    </lineage>
</organism>
<dbReference type="InterPro" id="IPR018376">
    <property type="entry name" value="Enoyl-CoA_hyd/isom_CS"/>
</dbReference>
<evidence type="ECO:0000256" key="4">
    <source>
        <dbReference type="ARBA" id="ARBA00023098"/>
    </source>
</evidence>
<keyword evidence="3" id="KW-0276">Fatty acid metabolism</keyword>
<keyword evidence="8" id="KW-1185">Reference proteome</keyword>
<dbReference type="Proteomes" id="UP000652198">
    <property type="component" value="Unassembled WGS sequence"/>
</dbReference>
<evidence type="ECO:0000313" key="7">
    <source>
        <dbReference type="EMBL" id="NPT42308.1"/>
    </source>
</evidence>
<evidence type="ECO:0000313" key="8">
    <source>
        <dbReference type="Proteomes" id="UP000652198"/>
    </source>
</evidence>
<evidence type="ECO:0000256" key="5">
    <source>
        <dbReference type="ARBA" id="ARBA00023235"/>
    </source>
</evidence>
<proteinExistence type="inferred from homology"/>
<gene>
    <name evidence="7" type="ORF">GNZ12_13500</name>
</gene>
<sequence length="252" mass="27008">MTDRLLDVQLNGAVAHVELNRPAKRNALSDALIDALDAAFASFGDEVRAVVLSAAGEHFCAGLDLAENSVRTPVDTLRISQRWHQVFHRIQFSNKPVVAVLQGGVIGGGLELALAAHVRIVEVGAFFQLPEAQRGIFVGGGASVRVSRVIGPDRMTEMMLTGRRYSAEDGHRLGFAHYLAEAGQGRQMAAQLAAQVAGNASLSNWAAINAVPRIHDMSMSDGLFTEALTAAVTQGSHDARERMEAFLNGSRR</sequence>